<dbReference type="GO" id="GO:0046523">
    <property type="term" value="F:S-methyl-5-thioribose-1-phosphate isomerase activity"/>
    <property type="evidence" value="ECO:0007669"/>
    <property type="project" value="UniProtKB-EC"/>
</dbReference>
<evidence type="ECO:0000313" key="4">
    <source>
        <dbReference type="Proteomes" id="UP000186851"/>
    </source>
</evidence>
<dbReference type="NCBIfam" id="TIGR00524">
    <property type="entry name" value="eIF-2B_rel"/>
    <property type="match status" value="1"/>
</dbReference>
<dbReference type="EC" id="5.3.1.23" evidence="3"/>
<dbReference type="InterPro" id="IPR027363">
    <property type="entry name" value="M1Pi_N"/>
</dbReference>
<dbReference type="SUPFAM" id="SSF100950">
    <property type="entry name" value="NagB/RpiA/CoA transferase-like"/>
    <property type="match status" value="1"/>
</dbReference>
<dbReference type="EMBL" id="CP091871">
    <property type="protein sequence ID" value="WEU40094.1"/>
    <property type="molecule type" value="Genomic_DNA"/>
</dbReference>
<dbReference type="InterPro" id="IPR011559">
    <property type="entry name" value="Initiation_fac_2B_a/b/d"/>
</dbReference>
<protein>
    <submittedName>
        <fullName evidence="3">S-methyl-5-thioribose-1-phosphate isomerase</fullName>
        <ecNumber evidence="3">5.3.1.23</ecNumber>
    </submittedName>
</protein>
<sequence length="307" mass="34132">MEIIERTAADIKNLKIQGATNIAIKALTAITDQVKALNPKTVHEALALLNKMKVILFQSRPTEPTMRNGVKYILYNFQRSLPESVNISDEISSLASQYINMLKEAKTKIQVIGANRIVDGMTVMTHCHSSIVNGILVKAFQEGKKFDVICTETRPLYQGHITARELCEKGVKTTLIVDSAMRWAIQQKEVDLIIVGADAITSEGVVLNKIGTRLLALAAEEYNVPFYVATPSFKFSPETVIGNLEKIELRDPSEVWENPPANLIIENPAFETVARKYIHGIITELGILPPAYLYGAVVEKYPFIFSD</sequence>
<dbReference type="Proteomes" id="UP000186851">
    <property type="component" value="Chromosome"/>
</dbReference>
<dbReference type="PANTHER" id="PTHR43475">
    <property type="entry name" value="METHYLTHIORIBOSE-1-PHOSPHATE ISOMERASE"/>
    <property type="match status" value="1"/>
</dbReference>
<dbReference type="Pfam" id="PF01008">
    <property type="entry name" value="IF-2B"/>
    <property type="match status" value="1"/>
</dbReference>
<organism evidence="3 4">
    <name type="scientific">Odinarchaeota yellowstonii (strain LCB_4)</name>
    <dbReference type="NCBI Taxonomy" id="1841599"/>
    <lineage>
        <taxon>Archaea</taxon>
        <taxon>Promethearchaeati</taxon>
        <taxon>Candidatus Odinarchaeota</taxon>
        <taxon>Candidatus Odinarchaeia</taxon>
        <taxon>Candidatus Odinarchaeales</taxon>
        <taxon>Candidatus Odinarchaeaceae</taxon>
        <taxon>Candidatus Odinarchaeum</taxon>
    </lineage>
</organism>
<accession>A0AAF0D1S4</accession>
<dbReference type="InterPro" id="IPR037171">
    <property type="entry name" value="NagB/RpiA_transferase-like"/>
</dbReference>
<comment type="similarity">
    <text evidence="2">Belongs to the eIF-2B alpha/beta/delta subunits family.</text>
</comment>
<dbReference type="InterPro" id="IPR000649">
    <property type="entry name" value="IF-2B-related"/>
</dbReference>
<reference evidence="3" key="1">
    <citation type="journal article" date="2017" name="Nature">
        <title>Asgard archaea illuminate the origin of eukaryotic cellular complexity.</title>
        <authorList>
            <person name="Zaremba-Niedzwiedzka K."/>
            <person name="Caceres E.F."/>
            <person name="Saw J.H."/>
            <person name="Backstrom D."/>
            <person name="Juzokaite L."/>
            <person name="Vancaester E."/>
            <person name="Seitz K.W."/>
            <person name="Anantharaman K."/>
            <person name="Starnawski P."/>
            <person name="Kjeldsen K.U."/>
            <person name="Scott M.B."/>
            <person name="Nunoura T."/>
            <person name="Banfield J.F."/>
            <person name="Schramm A."/>
            <person name="Baker B.J."/>
            <person name="Spang A."/>
            <person name="Ettema T.J.G."/>
        </authorList>
    </citation>
    <scope>NUCLEOTIDE SEQUENCE</scope>
    <source>
        <strain evidence="3">LCB_4</strain>
    </source>
</reference>
<dbReference type="Gene3D" id="1.20.120.420">
    <property type="entry name" value="translation initiation factor eif-2b, domain 1"/>
    <property type="match status" value="1"/>
</dbReference>
<proteinExistence type="inferred from homology"/>
<dbReference type="Gene3D" id="3.40.50.10470">
    <property type="entry name" value="Translation initiation factor eif-2b, domain 2"/>
    <property type="match status" value="1"/>
</dbReference>
<evidence type="ECO:0000256" key="1">
    <source>
        <dbReference type="ARBA" id="ARBA00023235"/>
    </source>
</evidence>
<keyword evidence="1 3" id="KW-0413">Isomerase</keyword>
<evidence type="ECO:0000313" key="3">
    <source>
        <dbReference type="EMBL" id="WEU40094.1"/>
    </source>
</evidence>
<dbReference type="GO" id="GO:0019509">
    <property type="term" value="P:L-methionine salvage from methylthioadenosine"/>
    <property type="evidence" value="ECO:0007669"/>
    <property type="project" value="TreeGrafter"/>
</dbReference>
<dbReference type="KEGG" id="oyw:OdinLCB4_006385"/>
<name>A0AAF0D1S4_ODILC</name>
<dbReference type="AlphaFoldDB" id="A0AAF0D1S4"/>
<dbReference type="PANTHER" id="PTHR43475:SF2">
    <property type="entry name" value="RIBOSE 1,5-BISPHOSPHATE ISOMERASE"/>
    <property type="match status" value="1"/>
</dbReference>
<reference evidence="3" key="2">
    <citation type="journal article" date="2022" name="Nat. Microbiol.">
        <title>A closed Candidatus Odinarchaeum chromosome exposes Asgard archaeal viruses.</title>
        <authorList>
            <person name="Tamarit D."/>
            <person name="Caceres E.F."/>
            <person name="Krupovic M."/>
            <person name="Nijland R."/>
            <person name="Eme L."/>
            <person name="Robinson N.P."/>
            <person name="Ettema T.J.G."/>
        </authorList>
    </citation>
    <scope>NUCLEOTIDE SEQUENCE</scope>
    <source>
        <strain evidence="3">LCB_4</strain>
    </source>
</reference>
<gene>
    <name evidence="3" type="ORF">OdinLCB4_006385</name>
</gene>
<evidence type="ECO:0000256" key="2">
    <source>
        <dbReference type="RuleBase" id="RU003814"/>
    </source>
</evidence>
<dbReference type="InterPro" id="IPR042529">
    <property type="entry name" value="IF_2B-like_C"/>
</dbReference>